<accession>A0ABQ2WIQ2</accession>
<name>A0ABQ2WIQ2_9GAMM</name>
<evidence type="ECO:0000313" key="1">
    <source>
        <dbReference type="EMBL" id="GGW54161.1"/>
    </source>
</evidence>
<evidence type="ECO:0000313" key="2">
    <source>
        <dbReference type="Proteomes" id="UP000647585"/>
    </source>
</evidence>
<gene>
    <name evidence="1" type="ORF">GCM10007158_14170</name>
</gene>
<keyword evidence="2" id="KW-1185">Reference proteome</keyword>
<dbReference type="EMBL" id="BMXO01000005">
    <property type="protein sequence ID" value="GGW54161.1"/>
    <property type="molecule type" value="Genomic_DNA"/>
</dbReference>
<organism evidence="1 2">
    <name type="scientific">Halomonas johnsoniae</name>
    <dbReference type="NCBI Taxonomy" id="502832"/>
    <lineage>
        <taxon>Bacteria</taxon>
        <taxon>Pseudomonadati</taxon>
        <taxon>Pseudomonadota</taxon>
        <taxon>Gammaproteobacteria</taxon>
        <taxon>Oceanospirillales</taxon>
        <taxon>Halomonadaceae</taxon>
        <taxon>Halomonas</taxon>
    </lineage>
</organism>
<proteinExistence type="predicted"/>
<dbReference type="Proteomes" id="UP000647585">
    <property type="component" value="Unassembled WGS sequence"/>
</dbReference>
<reference evidence="2" key="1">
    <citation type="journal article" date="2019" name="Int. J. Syst. Evol. Microbiol.">
        <title>The Global Catalogue of Microorganisms (GCM) 10K type strain sequencing project: providing services to taxonomists for standard genome sequencing and annotation.</title>
        <authorList>
            <consortium name="The Broad Institute Genomics Platform"/>
            <consortium name="The Broad Institute Genome Sequencing Center for Infectious Disease"/>
            <person name="Wu L."/>
            <person name="Ma J."/>
        </authorList>
    </citation>
    <scope>NUCLEOTIDE SEQUENCE [LARGE SCALE GENOMIC DNA]</scope>
    <source>
        <strain evidence="2">KCTC 22157</strain>
    </source>
</reference>
<protein>
    <submittedName>
        <fullName evidence="1">Uncharacterized protein</fullName>
    </submittedName>
</protein>
<comment type="caution">
    <text evidence="1">The sequence shown here is derived from an EMBL/GenBank/DDBJ whole genome shotgun (WGS) entry which is preliminary data.</text>
</comment>
<sequence>MACWLVRKLFITSSDVMLVARLSTGMTSKVNAQGTISVIIGRPPENVRPVASIMSDRARTD</sequence>